<evidence type="ECO:0000256" key="1">
    <source>
        <dbReference type="SAM" id="MobiDB-lite"/>
    </source>
</evidence>
<feature type="signal peptide" evidence="2">
    <location>
        <begin position="1"/>
        <end position="21"/>
    </location>
</feature>
<reference evidence="3 4" key="1">
    <citation type="submission" date="2020-09" db="EMBL/GenBank/DDBJ databases">
        <title>Pseudoxanthomonas sp. CAU 1598 isolated from sand of Yaerae Beach.</title>
        <authorList>
            <person name="Kim W."/>
        </authorList>
    </citation>
    <scope>NUCLEOTIDE SEQUENCE [LARGE SCALE GENOMIC DNA]</scope>
    <source>
        <strain evidence="3 4">CAU 1598</strain>
    </source>
</reference>
<proteinExistence type="predicted"/>
<evidence type="ECO:0000313" key="3">
    <source>
        <dbReference type="EMBL" id="MBD8524905.1"/>
    </source>
</evidence>
<evidence type="ECO:0000256" key="2">
    <source>
        <dbReference type="SAM" id="SignalP"/>
    </source>
</evidence>
<gene>
    <name evidence="3" type="ORF">IFO71_04035</name>
</gene>
<evidence type="ECO:0000313" key="4">
    <source>
        <dbReference type="Proteomes" id="UP000613768"/>
    </source>
</evidence>
<comment type="caution">
    <text evidence="3">The sequence shown here is derived from an EMBL/GenBank/DDBJ whole genome shotgun (WGS) entry which is preliminary data.</text>
</comment>
<evidence type="ECO:0008006" key="5">
    <source>
        <dbReference type="Google" id="ProtNLM"/>
    </source>
</evidence>
<keyword evidence="4" id="KW-1185">Reference proteome</keyword>
<dbReference type="AlphaFoldDB" id="A0AAW3ZIZ3"/>
<feature type="region of interest" description="Disordered" evidence="1">
    <location>
        <begin position="104"/>
        <end position="127"/>
    </location>
</feature>
<keyword evidence="2" id="KW-0732">Signal</keyword>
<dbReference type="EMBL" id="JACYTR010000005">
    <property type="protein sequence ID" value="MBD8524905.1"/>
    <property type="molecule type" value="Genomic_DNA"/>
</dbReference>
<organism evidence="3 4">
    <name type="scientific">Pseudomarimonas arenosa</name>
    <dbReference type="NCBI Taxonomy" id="2774145"/>
    <lineage>
        <taxon>Bacteria</taxon>
        <taxon>Pseudomonadati</taxon>
        <taxon>Pseudomonadota</taxon>
        <taxon>Gammaproteobacteria</taxon>
        <taxon>Lysobacterales</taxon>
        <taxon>Lysobacteraceae</taxon>
        <taxon>Pseudomarimonas</taxon>
    </lineage>
</organism>
<feature type="chain" id="PRO_5043834338" description="TonB C-terminal domain-containing protein" evidence="2">
    <location>
        <begin position="22"/>
        <end position="259"/>
    </location>
</feature>
<dbReference type="RefSeq" id="WP_192028253.1">
    <property type="nucleotide sequence ID" value="NZ_JACYTR010000005.1"/>
</dbReference>
<name>A0AAW3ZIZ3_9GAMM</name>
<feature type="compositionally biased region" description="Basic and acidic residues" evidence="1">
    <location>
        <begin position="104"/>
        <end position="118"/>
    </location>
</feature>
<protein>
    <recommendedName>
        <fullName evidence="5">TonB C-terminal domain-containing protein</fullName>
    </recommendedName>
</protein>
<accession>A0AAW3ZIZ3</accession>
<sequence length="259" mass="28833">MKTSKALFTVLLLCLPLLASAREPKIYRAPLEGTVVIDTDGSVMDVTFETSLGDNFDAALTQKISRWVLQPVLSDGKPAVAVAYVSLWLQADLSSQEVRIENFRLREPPSGKRSKTDPNRPAPVYPRESSVRRFGAEIVLNVRIDENGVVKETSSESGWLTGPRTSTSERKRHFGIFVKAAESAVKKWSFPELAAEGHEVLQLPVYFVLRASGAWRPAYRVDVEPAPWVIAHQGQPIAKLDNDGELESERFRLVSGFDR</sequence>
<dbReference type="SUPFAM" id="SSF74653">
    <property type="entry name" value="TolA/TonB C-terminal domain"/>
    <property type="match status" value="1"/>
</dbReference>
<dbReference type="Gene3D" id="3.30.1150.10">
    <property type="match status" value="1"/>
</dbReference>
<dbReference type="Proteomes" id="UP000613768">
    <property type="component" value="Unassembled WGS sequence"/>
</dbReference>